<keyword evidence="2" id="KW-1185">Reference proteome</keyword>
<name>A0ABR2D379_9ROSI</name>
<reference evidence="1 2" key="1">
    <citation type="journal article" date="2024" name="G3 (Bethesda)">
        <title>Genome assembly of Hibiscus sabdariffa L. provides insights into metabolisms of medicinal natural products.</title>
        <authorList>
            <person name="Kim T."/>
        </authorList>
    </citation>
    <scope>NUCLEOTIDE SEQUENCE [LARGE SCALE GENOMIC DNA]</scope>
    <source>
        <strain evidence="1">TK-2024</strain>
        <tissue evidence="1">Old leaves</tissue>
    </source>
</reference>
<evidence type="ECO:0000313" key="2">
    <source>
        <dbReference type="Proteomes" id="UP001472677"/>
    </source>
</evidence>
<dbReference type="Proteomes" id="UP001472677">
    <property type="component" value="Unassembled WGS sequence"/>
</dbReference>
<evidence type="ECO:0000313" key="1">
    <source>
        <dbReference type="EMBL" id="KAK8529236.1"/>
    </source>
</evidence>
<organism evidence="1 2">
    <name type="scientific">Hibiscus sabdariffa</name>
    <name type="common">roselle</name>
    <dbReference type="NCBI Taxonomy" id="183260"/>
    <lineage>
        <taxon>Eukaryota</taxon>
        <taxon>Viridiplantae</taxon>
        <taxon>Streptophyta</taxon>
        <taxon>Embryophyta</taxon>
        <taxon>Tracheophyta</taxon>
        <taxon>Spermatophyta</taxon>
        <taxon>Magnoliopsida</taxon>
        <taxon>eudicotyledons</taxon>
        <taxon>Gunneridae</taxon>
        <taxon>Pentapetalae</taxon>
        <taxon>rosids</taxon>
        <taxon>malvids</taxon>
        <taxon>Malvales</taxon>
        <taxon>Malvaceae</taxon>
        <taxon>Malvoideae</taxon>
        <taxon>Hibiscus</taxon>
    </lineage>
</organism>
<gene>
    <name evidence="1" type="ORF">V6N12_060023</name>
</gene>
<comment type="caution">
    <text evidence="1">The sequence shown here is derived from an EMBL/GenBank/DDBJ whole genome shotgun (WGS) entry which is preliminary data.</text>
</comment>
<protein>
    <submittedName>
        <fullName evidence="1">Uncharacterized protein</fullName>
    </submittedName>
</protein>
<proteinExistence type="predicted"/>
<dbReference type="EMBL" id="JBBPBM010000036">
    <property type="protein sequence ID" value="KAK8529236.1"/>
    <property type="molecule type" value="Genomic_DNA"/>
</dbReference>
<accession>A0ABR2D379</accession>
<sequence>MEGVWLRMRHEDVFDSLVCKLREMKMVLKDWNRESFGNVNEKYRSLVAEIEELDTRLNIGEMGSSELNRKREGV</sequence>